<dbReference type="InterPro" id="IPR010879">
    <property type="entry name" value="DUF1508"/>
</dbReference>
<dbReference type="Pfam" id="PF07411">
    <property type="entry name" value="DUF1508"/>
    <property type="match status" value="2"/>
</dbReference>
<dbReference type="InterPro" id="IPR036913">
    <property type="entry name" value="YegP-like_sf"/>
</dbReference>
<evidence type="ECO:0000313" key="3">
    <source>
        <dbReference type="EMBL" id="TMN78331.1"/>
    </source>
</evidence>
<dbReference type="PANTHER" id="PTHR40606">
    <property type="match status" value="1"/>
</dbReference>
<reference evidence="4" key="2">
    <citation type="submission" date="2019-06" db="EMBL/GenBank/DDBJ databases">
        <title>Co-occurence of chitin degradation, pigmentation and bioactivity in marine Pseudoalteromonas.</title>
        <authorList>
            <person name="Sonnenschein E.C."/>
            <person name="Bech P.K."/>
        </authorList>
    </citation>
    <scope>NUCLEOTIDE SEQUENCE [LARGE SCALE GENOMIC DNA]</scope>
    <source>
        <strain evidence="4">S1607</strain>
    </source>
</reference>
<feature type="domain" description="DUF1508" evidence="2">
    <location>
        <begin position="62"/>
        <end position="109"/>
    </location>
</feature>
<comment type="caution">
    <text evidence="3">The sequence shown here is derived from an EMBL/GenBank/DDBJ whole genome shotgun (WGS) entry which is preliminary data.</text>
</comment>
<gene>
    <name evidence="3" type="ORF">CWB74_08710</name>
</gene>
<dbReference type="InterPro" id="IPR051141">
    <property type="entry name" value="UPF0339_domain"/>
</dbReference>
<evidence type="ECO:0000256" key="1">
    <source>
        <dbReference type="ARBA" id="ARBA00007576"/>
    </source>
</evidence>
<dbReference type="SUPFAM" id="SSF160113">
    <property type="entry name" value="YegP-like"/>
    <property type="match status" value="2"/>
</dbReference>
<dbReference type="Proteomes" id="UP000305423">
    <property type="component" value="Unassembled WGS sequence"/>
</dbReference>
<reference evidence="3 4" key="1">
    <citation type="submission" date="2017-12" db="EMBL/GenBank/DDBJ databases">
        <authorList>
            <person name="Paulsen S."/>
            <person name="Gram L.K."/>
        </authorList>
    </citation>
    <scope>NUCLEOTIDE SEQUENCE [LARGE SCALE GENOMIC DNA]</scope>
    <source>
        <strain evidence="3 4">S1607</strain>
    </source>
</reference>
<organism evidence="3 4">
    <name type="scientific">Pseudoalteromonas piscicida</name>
    <dbReference type="NCBI Taxonomy" id="43662"/>
    <lineage>
        <taxon>Bacteria</taxon>
        <taxon>Pseudomonadati</taxon>
        <taxon>Pseudomonadota</taxon>
        <taxon>Gammaproteobacteria</taxon>
        <taxon>Alteromonadales</taxon>
        <taxon>Pseudoalteromonadaceae</taxon>
        <taxon>Pseudoalteromonas</taxon>
    </lineage>
</organism>
<evidence type="ECO:0000259" key="2">
    <source>
        <dbReference type="Pfam" id="PF07411"/>
    </source>
</evidence>
<name>A0AAQ2EUP8_PSEO7</name>
<proteinExistence type="inferred from homology"/>
<dbReference type="AlphaFoldDB" id="A0AAQ2EUP8"/>
<dbReference type="RefSeq" id="WP_045962858.1">
    <property type="nucleotide sequence ID" value="NZ_JXXW01000017.1"/>
</dbReference>
<accession>A0AAQ2EUP8</accession>
<evidence type="ECO:0000313" key="4">
    <source>
        <dbReference type="Proteomes" id="UP000305423"/>
    </source>
</evidence>
<comment type="similarity">
    <text evidence="1">Belongs to the UPF0339 family. Duplicated subfamily.</text>
</comment>
<sequence length="117" mass="12849">MKAEFQIFKSTKNGQYYFRLLATNKQIVLASEGYTTKENCKSGIASVKAHSPHDCFYHRLTASNGQYYFTLTAANNQVIGVSELYVSLQGRENGIASVKQNAPTAVIEDLTGEYAGA</sequence>
<dbReference type="Gene3D" id="2.30.29.80">
    <property type="match status" value="1"/>
</dbReference>
<feature type="domain" description="DUF1508" evidence="2">
    <location>
        <begin position="12"/>
        <end position="54"/>
    </location>
</feature>
<dbReference type="PANTHER" id="PTHR40606:SF1">
    <property type="entry name" value="UPF0339 PROTEIN YEGP"/>
    <property type="match status" value="1"/>
</dbReference>
<protein>
    <submittedName>
        <fullName evidence="3">DUF1508 domain-containing protein</fullName>
    </submittedName>
</protein>
<dbReference type="EMBL" id="PNEL01000021">
    <property type="protein sequence ID" value="TMN78331.1"/>
    <property type="molecule type" value="Genomic_DNA"/>
</dbReference>